<keyword evidence="8 9" id="KW-0472">Membrane</keyword>
<keyword evidence="5 9" id="KW-0812">Transmembrane</keyword>
<reference evidence="11 12" key="1">
    <citation type="submission" date="2018-10" db="EMBL/GenBank/DDBJ databases">
        <title>Histidinibacterium lentulum gen. nov., sp. nov., a marine bacterium from the culture broth of Picochlorum sp. 122.</title>
        <authorList>
            <person name="Wang G."/>
        </authorList>
    </citation>
    <scope>NUCLEOTIDE SEQUENCE [LARGE SCALE GENOMIC DNA]</scope>
    <source>
        <strain evidence="11 12">B17</strain>
    </source>
</reference>
<dbReference type="PANTHER" id="PTHR30614">
    <property type="entry name" value="MEMBRANE COMPONENT OF AMINO ACID ABC TRANSPORTER"/>
    <property type="match status" value="1"/>
</dbReference>
<dbReference type="NCBIfam" id="TIGR01726">
    <property type="entry name" value="HEQRo_perm_3TM"/>
    <property type="match status" value="1"/>
</dbReference>
<evidence type="ECO:0000256" key="2">
    <source>
        <dbReference type="ARBA" id="ARBA00010072"/>
    </source>
</evidence>
<keyword evidence="12" id="KW-1185">Reference proteome</keyword>
<keyword evidence="4" id="KW-1003">Cell membrane</keyword>
<evidence type="ECO:0000256" key="8">
    <source>
        <dbReference type="ARBA" id="ARBA00023136"/>
    </source>
</evidence>
<dbReference type="OrthoDB" id="9808674at2"/>
<feature type="transmembrane region" description="Helical" evidence="9">
    <location>
        <begin position="251"/>
        <end position="272"/>
    </location>
</feature>
<dbReference type="EMBL" id="RDRB01000002">
    <property type="protein sequence ID" value="ROU03738.1"/>
    <property type="molecule type" value="Genomic_DNA"/>
</dbReference>
<dbReference type="InterPro" id="IPR043429">
    <property type="entry name" value="ArtM/GltK/GlnP/TcyL/YhdX-like"/>
</dbReference>
<evidence type="ECO:0000259" key="10">
    <source>
        <dbReference type="PROSITE" id="PS50928"/>
    </source>
</evidence>
<evidence type="ECO:0000256" key="7">
    <source>
        <dbReference type="ARBA" id="ARBA00022989"/>
    </source>
</evidence>
<dbReference type="Proteomes" id="UP000268016">
    <property type="component" value="Unassembled WGS sequence"/>
</dbReference>
<sequence length="284" mass="31113">MTETHGTVSAAPAVRPTRRATYEARVRRRSTTVAALSTAAVLLAVVVLVPMAPGWEAVKRSFFDAEVFARTFPGLLNAFLLDIAIFAWCAPLIALTGLAIALCRDVRSPALFPLRMFGAVYTDIFRGLPVILVVYLIGFGIPGLGLPRPWNSPYIWGSLALILVYSAYVAEVIRSGIDSIHQSQRSAAASLGLSEADTMRYVVLPQALRNVMPANMNLLIALQKDVALLSFIGPVEIFRQAGVYKSLMANFTPYVGAALIFLAITIPATRYADYLLNRQRRRQR</sequence>
<evidence type="ECO:0000256" key="3">
    <source>
        <dbReference type="ARBA" id="ARBA00022448"/>
    </source>
</evidence>
<feature type="transmembrane region" description="Helical" evidence="9">
    <location>
        <begin position="154"/>
        <end position="173"/>
    </location>
</feature>
<evidence type="ECO:0000313" key="12">
    <source>
        <dbReference type="Proteomes" id="UP000268016"/>
    </source>
</evidence>
<protein>
    <submittedName>
        <fullName evidence="11">Amino acid ABC transporter permease</fullName>
    </submittedName>
</protein>
<comment type="subcellular location">
    <subcellularLocation>
        <location evidence="1">Cell inner membrane</location>
        <topology evidence="1">Multi-pass membrane protein</topology>
    </subcellularLocation>
    <subcellularLocation>
        <location evidence="9">Cell membrane</location>
        <topology evidence="9">Multi-pass membrane protein</topology>
    </subcellularLocation>
</comment>
<dbReference type="RefSeq" id="WP_123641271.1">
    <property type="nucleotide sequence ID" value="NZ_ML119082.1"/>
</dbReference>
<feature type="domain" description="ABC transmembrane type-1" evidence="10">
    <location>
        <begin position="75"/>
        <end position="272"/>
    </location>
</feature>
<gene>
    <name evidence="11" type="ORF">EAT49_05430</name>
</gene>
<comment type="caution">
    <text evidence="11">The sequence shown here is derived from an EMBL/GenBank/DDBJ whole genome shotgun (WGS) entry which is preliminary data.</text>
</comment>
<dbReference type="GO" id="GO:0022857">
    <property type="term" value="F:transmembrane transporter activity"/>
    <property type="evidence" value="ECO:0007669"/>
    <property type="project" value="InterPro"/>
</dbReference>
<feature type="transmembrane region" description="Helical" evidence="9">
    <location>
        <begin position="75"/>
        <end position="103"/>
    </location>
</feature>
<evidence type="ECO:0000256" key="1">
    <source>
        <dbReference type="ARBA" id="ARBA00004429"/>
    </source>
</evidence>
<dbReference type="Pfam" id="PF00528">
    <property type="entry name" value="BPD_transp_1"/>
    <property type="match status" value="1"/>
</dbReference>
<keyword evidence="3 9" id="KW-0813">Transport</keyword>
<dbReference type="CDD" id="cd06261">
    <property type="entry name" value="TM_PBP2"/>
    <property type="match status" value="1"/>
</dbReference>
<organism evidence="11 12">
    <name type="scientific">Histidinibacterium lentulum</name>
    <dbReference type="NCBI Taxonomy" id="2480588"/>
    <lineage>
        <taxon>Bacteria</taxon>
        <taxon>Pseudomonadati</taxon>
        <taxon>Pseudomonadota</taxon>
        <taxon>Alphaproteobacteria</taxon>
        <taxon>Rhodobacterales</taxon>
        <taxon>Paracoccaceae</taxon>
        <taxon>Histidinibacterium</taxon>
    </lineage>
</organism>
<dbReference type="InterPro" id="IPR035906">
    <property type="entry name" value="MetI-like_sf"/>
</dbReference>
<dbReference type="GO" id="GO:0043190">
    <property type="term" value="C:ATP-binding cassette (ABC) transporter complex"/>
    <property type="evidence" value="ECO:0007669"/>
    <property type="project" value="InterPro"/>
</dbReference>
<comment type="similarity">
    <text evidence="2">Belongs to the binding-protein-dependent transport system permease family. HisMQ subfamily.</text>
</comment>
<keyword evidence="7 9" id="KW-1133">Transmembrane helix</keyword>
<dbReference type="AlphaFoldDB" id="A0A3N2R8J4"/>
<feature type="transmembrane region" description="Helical" evidence="9">
    <location>
        <begin position="33"/>
        <end position="55"/>
    </location>
</feature>
<keyword evidence="6" id="KW-0029">Amino-acid transport</keyword>
<dbReference type="InterPro" id="IPR000515">
    <property type="entry name" value="MetI-like"/>
</dbReference>
<dbReference type="Gene3D" id="1.10.3720.10">
    <property type="entry name" value="MetI-like"/>
    <property type="match status" value="1"/>
</dbReference>
<dbReference type="SUPFAM" id="SSF161098">
    <property type="entry name" value="MetI-like"/>
    <property type="match status" value="1"/>
</dbReference>
<name>A0A3N2R8J4_9RHOB</name>
<evidence type="ECO:0000256" key="5">
    <source>
        <dbReference type="ARBA" id="ARBA00022692"/>
    </source>
</evidence>
<proteinExistence type="inferred from homology"/>
<evidence type="ECO:0000256" key="9">
    <source>
        <dbReference type="RuleBase" id="RU363032"/>
    </source>
</evidence>
<dbReference type="GO" id="GO:0006865">
    <property type="term" value="P:amino acid transport"/>
    <property type="evidence" value="ECO:0007669"/>
    <property type="project" value="UniProtKB-KW"/>
</dbReference>
<accession>A0A3N2R8J4</accession>
<evidence type="ECO:0000256" key="6">
    <source>
        <dbReference type="ARBA" id="ARBA00022970"/>
    </source>
</evidence>
<evidence type="ECO:0000256" key="4">
    <source>
        <dbReference type="ARBA" id="ARBA00022475"/>
    </source>
</evidence>
<dbReference type="InterPro" id="IPR010065">
    <property type="entry name" value="AA_ABC_transptr_permease_3TM"/>
</dbReference>
<evidence type="ECO:0000313" key="11">
    <source>
        <dbReference type="EMBL" id="ROU03738.1"/>
    </source>
</evidence>
<dbReference type="PANTHER" id="PTHR30614:SF0">
    <property type="entry name" value="L-CYSTINE TRANSPORT SYSTEM PERMEASE PROTEIN TCYL"/>
    <property type="match status" value="1"/>
</dbReference>
<feature type="transmembrane region" description="Helical" evidence="9">
    <location>
        <begin position="124"/>
        <end position="142"/>
    </location>
</feature>
<dbReference type="PROSITE" id="PS50928">
    <property type="entry name" value="ABC_TM1"/>
    <property type="match status" value="1"/>
</dbReference>